<keyword evidence="1" id="KW-0812">Transmembrane</keyword>
<keyword evidence="1" id="KW-1133">Transmembrane helix</keyword>
<protein>
    <submittedName>
        <fullName evidence="2">Methyl-accepting chemotaxis protein McpU</fullName>
    </submittedName>
</protein>
<name>A0A7V8FG02_STEMA</name>
<sequence>MSPSRPSAAARPGSIANALMLGTVLIALLCFGLTALLIYRQASTALIDASRQAMASEAAAEAHQAAADLGTAFASNDAMVEMVLAQRARGDVPNRASVAAVIGEQLRVHPEWLGKSAMWEGDAFDDKDAAFVNSEAHDATGRFMSYWAWYDGAPQQSPMTAYTEAADGSADWYLGPRSDKQPKVSEPYAYDIGGKQVLMSTLSTPIIDGSGSFLGVFTVDF</sequence>
<proteinExistence type="predicted"/>
<dbReference type="Proteomes" id="UP000487117">
    <property type="component" value="Unassembled WGS sequence"/>
</dbReference>
<keyword evidence="1" id="KW-0472">Membrane</keyword>
<comment type="caution">
    <text evidence="2">The sequence shown here is derived from an EMBL/GenBank/DDBJ whole genome shotgun (WGS) entry which is preliminary data.</text>
</comment>
<reference evidence="3" key="1">
    <citation type="journal article" date="2020" name="MBio">
        <title>Horizontal gene transfer to a defensive symbiont with a reduced genome amongst a multipartite beetle microbiome.</title>
        <authorList>
            <person name="Waterworth S.C."/>
            <person name="Florez L.V."/>
            <person name="Rees E.R."/>
            <person name="Hertweck C."/>
            <person name="Kaltenpoth M."/>
            <person name="Kwan J.C."/>
        </authorList>
    </citation>
    <scope>NUCLEOTIDE SEQUENCE [LARGE SCALE GENOMIC DNA]</scope>
</reference>
<dbReference type="AlphaFoldDB" id="A0A7V8FG02"/>
<organism evidence="2 3">
    <name type="scientific">Stenotrophomonas maltophilia</name>
    <name type="common">Pseudomonas maltophilia</name>
    <name type="synonym">Xanthomonas maltophilia</name>
    <dbReference type="NCBI Taxonomy" id="40324"/>
    <lineage>
        <taxon>Bacteria</taxon>
        <taxon>Pseudomonadati</taxon>
        <taxon>Pseudomonadota</taxon>
        <taxon>Gammaproteobacteria</taxon>
        <taxon>Lysobacterales</taxon>
        <taxon>Lysobacteraceae</taxon>
        <taxon>Stenotrophomonas</taxon>
        <taxon>Stenotrophomonas maltophilia group</taxon>
    </lineage>
</organism>
<dbReference type="EMBL" id="WNDS01000003">
    <property type="protein sequence ID" value="KAF1014946.1"/>
    <property type="molecule type" value="Genomic_DNA"/>
</dbReference>
<evidence type="ECO:0000313" key="2">
    <source>
        <dbReference type="EMBL" id="KAF1014946.1"/>
    </source>
</evidence>
<evidence type="ECO:0000256" key="1">
    <source>
        <dbReference type="SAM" id="Phobius"/>
    </source>
</evidence>
<accession>A0A7V8FG02</accession>
<evidence type="ECO:0000313" key="3">
    <source>
        <dbReference type="Proteomes" id="UP000487117"/>
    </source>
</evidence>
<gene>
    <name evidence="2" type="primary">mcpU</name>
    <name evidence="2" type="ORF">GAK31_02433</name>
</gene>
<dbReference type="Pfam" id="PF22673">
    <property type="entry name" value="MCP-like_PDC_1"/>
    <property type="match status" value="1"/>
</dbReference>
<feature type="transmembrane region" description="Helical" evidence="1">
    <location>
        <begin position="15"/>
        <end position="39"/>
    </location>
</feature>
<dbReference type="CDD" id="cd12913">
    <property type="entry name" value="PDC1_MCP_like"/>
    <property type="match status" value="1"/>
</dbReference>
<dbReference type="Gene3D" id="3.30.450.20">
    <property type="entry name" value="PAS domain"/>
    <property type="match status" value="1"/>
</dbReference>